<dbReference type="PANTHER" id="PTHR30595">
    <property type="entry name" value="GLPR-RELATED TRANSCRIPTIONAL REPRESSOR"/>
    <property type="match status" value="1"/>
</dbReference>
<dbReference type="PANTHER" id="PTHR30595:SF6">
    <property type="entry name" value="SCHLAFEN ALBA-2 DOMAIN-CONTAINING PROTEIN"/>
    <property type="match status" value="1"/>
</dbReference>
<dbReference type="AlphaFoldDB" id="A0A0K6GSZ3"/>
<dbReference type="RefSeq" id="WP_055433238.1">
    <property type="nucleotide sequence ID" value="NZ_CYHA01000001.1"/>
</dbReference>
<proteinExistence type="predicted"/>
<keyword evidence="3" id="KW-1185">Reference proteome</keyword>
<dbReference type="InterPro" id="IPR038461">
    <property type="entry name" value="Schlafen_AlbA_2_dom_sf"/>
</dbReference>
<protein>
    <submittedName>
        <fullName evidence="2">Predicted transcriptional regulator, contains HTH domain</fullName>
    </submittedName>
</protein>
<dbReference type="STRING" id="375574.GCA_001418035_00395"/>
<dbReference type="Gene3D" id="3.30.950.30">
    <property type="entry name" value="Schlafen, AAA domain"/>
    <property type="match status" value="1"/>
</dbReference>
<dbReference type="OrthoDB" id="9768354at2"/>
<dbReference type="InterPro" id="IPR007421">
    <property type="entry name" value="Schlafen_AlbA_2_dom"/>
</dbReference>
<feature type="domain" description="Schlafen AlbA-2" evidence="1">
    <location>
        <begin position="16"/>
        <end position="140"/>
    </location>
</feature>
<dbReference type="Gene3D" id="3.30.565.60">
    <property type="match status" value="1"/>
</dbReference>
<gene>
    <name evidence="2" type="ORF">Ga0061063_0596</name>
</gene>
<sequence length="422" mass="46519">MFDNIADLIDKIRLGEDSYLELKEVRFAGQKVSAPHKDSLADELAAFANSRGGVCVLGVDDTREVLGIPLERLDLVEDFVRQICLDSITPPLAPVIERLSLPSTSGEPLPVLKVDIASSLFVHKSPGGYLHRVGSAKREMAPDYLARLFQQRSQARIIRFDEQPVPGATLDDLVDDLWQRFASPRVQDSREVLLDKLAMARTDADGALRPTIAGVLMASADPRRWLPNAFIQAVAYRGTEVLPQGDTAYQLDAQDITGPLDAQVLAACHFVRKNMQVYATKNEGRHDLPQYDMTAVFEALVNAVAHRDYSIHGAKIRLRMFANRLELYSPGAIPNTMTVESLPYRQAARNEAVTSLLAKCSVPEADKAITGRSAMMDKRGEGVQIILDQSERLSGKRPVYRLVDDSELLLLIPAAEPPAAVE</sequence>
<reference evidence="3" key="1">
    <citation type="submission" date="2015-08" db="EMBL/GenBank/DDBJ databases">
        <authorList>
            <person name="Varghese N."/>
        </authorList>
    </citation>
    <scope>NUCLEOTIDE SEQUENCE [LARGE SCALE GENOMIC DNA]</scope>
    <source>
        <strain evidence="3">DSM 17901</strain>
    </source>
</reference>
<name>A0A0K6GSZ3_9NEIS</name>
<evidence type="ECO:0000313" key="3">
    <source>
        <dbReference type="Proteomes" id="UP000243535"/>
    </source>
</evidence>
<dbReference type="Proteomes" id="UP000243535">
    <property type="component" value="Unassembled WGS sequence"/>
</dbReference>
<evidence type="ECO:0000313" key="2">
    <source>
        <dbReference type="EMBL" id="CUA81752.1"/>
    </source>
</evidence>
<dbReference type="Pfam" id="PF04326">
    <property type="entry name" value="SLFN_AlbA_2"/>
    <property type="match status" value="1"/>
</dbReference>
<organism evidence="2 3">
    <name type="scientific">Gulbenkiania indica</name>
    <dbReference type="NCBI Taxonomy" id="375574"/>
    <lineage>
        <taxon>Bacteria</taxon>
        <taxon>Pseudomonadati</taxon>
        <taxon>Pseudomonadota</taxon>
        <taxon>Betaproteobacteria</taxon>
        <taxon>Neisseriales</taxon>
        <taxon>Chromobacteriaceae</taxon>
        <taxon>Gulbenkiania</taxon>
    </lineage>
</organism>
<dbReference type="InterPro" id="IPR038475">
    <property type="entry name" value="RecG_C_sf"/>
</dbReference>
<accession>A0A0K6GSZ3</accession>
<dbReference type="Pfam" id="PF13749">
    <property type="entry name" value="HATPase_c_4"/>
    <property type="match status" value="1"/>
</dbReference>
<evidence type="ECO:0000259" key="1">
    <source>
        <dbReference type="Pfam" id="PF04326"/>
    </source>
</evidence>
<dbReference type="EMBL" id="CYHA01000001">
    <property type="protein sequence ID" value="CUA81752.1"/>
    <property type="molecule type" value="Genomic_DNA"/>
</dbReference>